<dbReference type="Pfam" id="PF00732">
    <property type="entry name" value="GMC_oxred_N"/>
    <property type="match status" value="1"/>
</dbReference>
<evidence type="ECO:0000256" key="8">
    <source>
        <dbReference type="ARBA" id="ARBA00023166"/>
    </source>
</evidence>
<evidence type="ECO:0000313" key="19">
    <source>
        <dbReference type="Proteomes" id="UP000306145"/>
    </source>
</evidence>
<evidence type="ECO:0000256" key="4">
    <source>
        <dbReference type="ARBA" id="ARBA00022630"/>
    </source>
</evidence>
<keyword evidence="4" id="KW-0285">Flavoprotein</keyword>
<dbReference type="GO" id="GO:0016995">
    <property type="term" value="F:cholesterol oxidase activity"/>
    <property type="evidence" value="ECO:0007669"/>
    <property type="project" value="UniProtKB-EC"/>
</dbReference>
<evidence type="ECO:0000256" key="11">
    <source>
        <dbReference type="ARBA" id="ARBA00038856"/>
    </source>
</evidence>
<comment type="pathway">
    <text evidence="12">Steroid metabolism; cholesterol degradation.</text>
</comment>
<keyword evidence="6" id="KW-0560">Oxidoreductase</keyword>
<dbReference type="PANTHER" id="PTHR47470:SF1">
    <property type="entry name" value="FAD-DEPENDENT OXIDOREDUCTASE 2 FAD BINDING DOMAIN-CONTAINING PROTEIN"/>
    <property type="match status" value="1"/>
</dbReference>
<evidence type="ECO:0000256" key="14">
    <source>
        <dbReference type="ARBA" id="ARBA00049744"/>
    </source>
</evidence>
<keyword evidence="7" id="KW-0443">Lipid metabolism</keyword>
<dbReference type="InterPro" id="IPR007867">
    <property type="entry name" value="GMC_OxRtase_C"/>
</dbReference>
<organism evidence="18 19">
    <name type="scientific">Micromonospora orduensis</name>
    <dbReference type="NCBI Taxonomy" id="1420891"/>
    <lineage>
        <taxon>Bacteria</taxon>
        <taxon>Bacillati</taxon>
        <taxon>Actinomycetota</taxon>
        <taxon>Actinomycetes</taxon>
        <taxon>Micromonosporales</taxon>
        <taxon>Micromonosporaceae</taxon>
        <taxon>Micromonospora</taxon>
    </lineage>
</organism>
<dbReference type="EC" id="1.1.3.6" evidence="13"/>
<dbReference type="InterPro" id="IPR036188">
    <property type="entry name" value="FAD/NAD-bd_sf"/>
</dbReference>
<evidence type="ECO:0000256" key="6">
    <source>
        <dbReference type="ARBA" id="ARBA00023002"/>
    </source>
</evidence>
<dbReference type="RefSeq" id="WP_139585260.1">
    <property type="nucleotide sequence ID" value="NZ_VDFY01000162.1"/>
</dbReference>
<evidence type="ECO:0000256" key="13">
    <source>
        <dbReference type="ARBA" id="ARBA00049723"/>
    </source>
</evidence>
<dbReference type="InterPro" id="IPR052542">
    <property type="entry name" value="Cholesterol_Oxidase"/>
</dbReference>
<comment type="similarity">
    <text evidence="2">Belongs to the GMC oxidoreductase family.</text>
</comment>
<feature type="domain" description="Glucose-methanol-choline oxidoreductase C-terminal" evidence="17">
    <location>
        <begin position="451"/>
        <end position="506"/>
    </location>
</feature>
<comment type="caution">
    <text evidence="18">The sequence shown here is derived from an EMBL/GenBank/DDBJ whole genome shotgun (WGS) entry which is preliminary data.</text>
</comment>
<dbReference type="InterPro" id="IPR000172">
    <property type="entry name" value="GMC_OxRdtase_N"/>
</dbReference>
<evidence type="ECO:0000256" key="7">
    <source>
        <dbReference type="ARBA" id="ARBA00023098"/>
    </source>
</evidence>
<proteinExistence type="inferred from homology"/>
<evidence type="ECO:0000256" key="9">
    <source>
        <dbReference type="ARBA" id="ARBA00023221"/>
    </source>
</evidence>
<evidence type="ECO:0000256" key="5">
    <source>
        <dbReference type="ARBA" id="ARBA00022827"/>
    </source>
</evidence>
<dbReference type="AlphaFoldDB" id="A0A5C4QR49"/>
<dbReference type="GO" id="GO:0050660">
    <property type="term" value="F:flavin adenine dinucleotide binding"/>
    <property type="evidence" value="ECO:0007669"/>
    <property type="project" value="InterPro"/>
</dbReference>
<accession>A0A5C4QR49</accession>
<dbReference type="GO" id="GO:0008203">
    <property type="term" value="P:cholesterol metabolic process"/>
    <property type="evidence" value="ECO:0007669"/>
    <property type="project" value="UniProtKB-KW"/>
</dbReference>
<evidence type="ECO:0000259" key="17">
    <source>
        <dbReference type="Pfam" id="PF05199"/>
    </source>
</evidence>
<reference evidence="18 19" key="1">
    <citation type="submission" date="2019-06" db="EMBL/GenBank/DDBJ databases">
        <title>Micromonospora ordensis sp. nov., isolated from deep marine sediment.</title>
        <authorList>
            <person name="Veyisoglu A."/>
            <person name="Carro L."/>
            <person name="Klenk H.-P."/>
            <person name="Sahin N."/>
        </authorList>
    </citation>
    <scope>NUCLEOTIDE SEQUENCE [LARGE SCALE GENOMIC DNA]</scope>
    <source>
        <strain evidence="18 19">S2509</strain>
    </source>
</reference>
<keyword evidence="9" id="KW-0753">Steroid metabolism</keyword>
<keyword evidence="5" id="KW-0274">FAD</keyword>
<dbReference type="Gene3D" id="3.50.50.60">
    <property type="entry name" value="FAD/NAD(P)-binding domain"/>
    <property type="match status" value="3"/>
</dbReference>
<evidence type="ECO:0000256" key="1">
    <source>
        <dbReference type="ARBA" id="ARBA00001974"/>
    </source>
</evidence>
<sequence>MTAHERTDVLVIGSGFGGAIPAYHLAAGGASVVVLERGPWLTADEFEHDFKFGSSSTRVFEFTMGEGMNVLGGNCVGGGSVVYFAAMPRAPRFVFEREGSIGRRMWPKSITRDTLEPWYDRVAQALPITQSKWEDVTYAGGVFAAACDHAGRTANPVAAAIDTDLCTNCNWMMSGCKFDAKRSLLLNYLPAAVDHGAQIRPLHEVQRIERSADGDFLVRYTVVDPVDYRVQVDEGVIEAKLVVVAAGAAATPVILQRSEETLGAMPPAVGRYFSGNGERLNTAILNEDRVRDVLGLDRGDGLAYAANQIGRGPSAASWDRLDGSLPEFSRYSLEQLYFPPGFGTILAQAPDAQGPSWFGLDKKEILRRWQSWLTIFIMSEDDNEGVFGPPPETGNADRISMQMLSRGNLRYEPTANTRNGWALADADIRDILERDGLARVMPWTNEVIGAYTVHPLASCRMGDDPETSALDDTNELRDHPGIFVTDGSAVPGALTVNPAFTIAAIAERAVPHIVRAAQSRGVDVRYLGSLPPGERVSRRTPVAVNGRDGQPVSVPSV</sequence>
<dbReference type="OrthoDB" id="9798604at2"/>
<gene>
    <name evidence="18" type="ORF">FHG89_16425</name>
</gene>
<comment type="cofactor">
    <cofactor evidence="1">
        <name>FAD</name>
        <dbReference type="ChEBI" id="CHEBI:57692"/>
    </cofactor>
</comment>
<evidence type="ECO:0000259" key="16">
    <source>
        <dbReference type="Pfam" id="PF00732"/>
    </source>
</evidence>
<dbReference type="Proteomes" id="UP000306145">
    <property type="component" value="Unassembled WGS sequence"/>
</dbReference>
<dbReference type="GO" id="GO:0004769">
    <property type="term" value="F:steroid Delta-isomerase activity"/>
    <property type="evidence" value="ECO:0007669"/>
    <property type="project" value="UniProtKB-EC"/>
</dbReference>
<dbReference type="EMBL" id="VDFY01000162">
    <property type="protein sequence ID" value="TNH28028.1"/>
    <property type="molecule type" value="Genomic_DNA"/>
</dbReference>
<evidence type="ECO:0000256" key="10">
    <source>
        <dbReference type="ARBA" id="ARBA00023235"/>
    </source>
</evidence>
<keyword evidence="3" id="KW-0153">Cholesterol metabolism</keyword>
<keyword evidence="10" id="KW-0413">Isomerase</keyword>
<feature type="domain" description="Glucose-methanol-choline oxidoreductase N-terminal" evidence="16">
    <location>
        <begin position="65"/>
        <end position="258"/>
    </location>
</feature>
<dbReference type="SUPFAM" id="SSF51905">
    <property type="entry name" value="FAD/NAD(P)-binding domain"/>
    <property type="match status" value="1"/>
</dbReference>
<keyword evidence="8" id="KW-1207">Sterol metabolism</keyword>
<dbReference type="PANTHER" id="PTHR47470">
    <property type="entry name" value="CHOLESTEROL OXIDASE"/>
    <property type="match status" value="1"/>
</dbReference>
<dbReference type="EC" id="5.3.3.1" evidence="11"/>
<evidence type="ECO:0000256" key="2">
    <source>
        <dbReference type="ARBA" id="ARBA00010790"/>
    </source>
</evidence>
<name>A0A5C4QR49_9ACTN</name>
<evidence type="ECO:0000256" key="15">
    <source>
        <dbReference type="ARBA" id="ARBA00049778"/>
    </source>
</evidence>
<evidence type="ECO:0000313" key="18">
    <source>
        <dbReference type="EMBL" id="TNH28028.1"/>
    </source>
</evidence>
<evidence type="ECO:0000256" key="3">
    <source>
        <dbReference type="ARBA" id="ARBA00022548"/>
    </source>
</evidence>
<dbReference type="Pfam" id="PF05199">
    <property type="entry name" value="GMC_oxred_C"/>
    <property type="match status" value="1"/>
</dbReference>
<evidence type="ECO:0000256" key="12">
    <source>
        <dbReference type="ARBA" id="ARBA00049645"/>
    </source>
</evidence>
<keyword evidence="19" id="KW-1185">Reference proteome</keyword>
<protein>
    <recommendedName>
        <fullName evidence="14">Cholesterol oxidase</fullName>
        <ecNumber evidence="13">1.1.3.6</ecNumber>
        <ecNumber evidence="11">5.3.3.1</ecNumber>
    </recommendedName>
    <alternativeName>
        <fullName evidence="15">Cholesterol isomerase</fullName>
    </alternativeName>
</protein>